<evidence type="ECO:0000256" key="8">
    <source>
        <dbReference type="ARBA" id="ARBA00067480"/>
    </source>
</evidence>
<evidence type="ECO:0000256" key="6">
    <source>
        <dbReference type="ARBA" id="ARBA00055283"/>
    </source>
</evidence>
<organism evidence="11 12">
    <name type="scientific">Ceratopteris richardii</name>
    <name type="common">Triangle waterfern</name>
    <dbReference type="NCBI Taxonomy" id="49495"/>
    <lineage>
        <taxon>Eukaryota</taxon>
        <taxon>Viridiplantae</taxon>
        <taxon>Streptophyta</taxon>
        <taxon>Embryophyta</taxon>
        <taxon>Tracheophyta</taxon>
        <taxon>Polypodiopsida</taxon>
        <taxon>Polypodiidae</taxon>
        <taxon>Polypodiales</taxon>
        <taxon>Pteridineae</taxon>
        <taxon>Pteridaceae</taxon>
        <taxon>Parkerioideae</taxon>
        <taxon>Ceratopteris</taxon>
    </lineage>
</organism>
<dbReference type="GO" id="GO:0005737">
    <property type="term" value="C:cytoplasm"/>
    <property type="evidence" value="ECO:0007669"/>
    <property type="project" value="UniProtKB-SubCell"/>
</dbReference>
<keyword evidence="2" id="KW-0343">GTPase activation</keyword>
<name>A0A8T2QA21_CERRI</name>
<dbReference type="GO" id="GO:0005096">
    <property type="term" value="F:GTPase activator activity"/>
    <property type="evidence" value="ECO:0007669"/>
    <property type="project" value="UniProtKB-KW"/>
</dbReference>
<dbReference type="EMBL" id="CM035442">
    <property type="protein sequence ID" value="KAH7280101.1"/>
    <property type="molecule type" value="Genomic_DNA"/>
</dbReference>
<dbReference type="AlphaFoldDB" id="A0A8T2QA21"/>
<dbReference type="Gene3D" id="2.30.29.230">
    <property type="match status" value="1"/>
</dbReference>
<keyword evidence="5" id="KW-0007">Acetylation</keyword>
<evidence type="ECO:0000256" key="4">
    <source>
        <dbReference type="ARBA" id="ARBA00022553"/>
    </source>
</evidence>
<dbReference type="InterPro" id="IPR035969">
    <property type="entry name" value="Rab-GAP_TBC_sf"/>
</dbReference>
<evidence type="ECO:0000313" key="11">
    <source>
        <dbReference type="EMBL" id="KAH7280101.1"/>
    </source>
</evidence>
<dbReference type="InterPro" id="IPR021935">
    <property type="entry name" value="SGSM1/2_RBD"/>
</dbReference>
<evidence type="ECO:0000256" key="3">
    <source>
        <dbReference type="ARBA" id="ARBA00022490"/>
    </source>
</evidence>
<dbReference type="OrthoDB" id="10264062at2759"/>
<comment type="subunit">
    <text evidence="7">Interacts with non-phosphorylated form of RAB8A; phosphorylation of RAB8A at 'Thr-72' disrupts this interaction. Interacts with ARMC12.</text>
</comment>
<dbReference type="PANTHER" id="PTHR22957:SF502">
    <property type="entry name" value="SMALL G PROTEIN SIGNALING MODULATOR 2-RELATED"/>
    <property type="match status" value="1"/>
</dbReference>
<evidence type="ECO:0000256" key="5">
    <source>
        <dbReference type="ARBA" id="ARBA00022990"/>
    </source>
</evidence>
<dbReference type="PROSITE" id="PS50086">
    <property type="entry name" value="TBC_RABGAP"/>
    <property type="match status" value="1"/>
</dbReference>
<dbReference type="Proteomes" id="UP000825935">
    <property type="component" value="Chromosome 37"/>
</dbReference>
<evidence type="ECO:0000256" key="7">
    <source>
        <dbReference type="ARBA" id="ARBA00065268"/>
    </source>
</evidence>
<comment type="caution">
    <text evidence="11">The sequence shown here is derived from an EMBL/GenBank/DDBJ whole genome shotgun (WGS) entry which is preliminary data.</text>
</comment>
<dbReference type="FunFam" id="1.10.472.80:FF:000005">
    <property type="entry name" value="TBC1 domain family member 15"/>
    <property type="match status" value="1"/>
</dbReference>
<dbReference type="InterPro" id="IPR000195">
    <property type="entry name" value="Rab-GAP-TBC_dom"/>
</dbReference>
<keyword evidence="4" id="KW-0597">Phosphoprotein</keyword>
<keyword evidence="12" id="KW-1185">Reference proteome</keyword>
<dbReference type="SMART" id="SM00164">
    <property type="entry name" value="TBC"/>
    <property type="match status" value="1"/>
</dbReference>
<comment type="function">
    <text evidence="6">Acts as a GTPase activating protein for RAB7A. Does not act on RAB4, RAB5 or RAB6.</text>
</comment>
<dbReference type="SUPFAM" id="SSF47923">
    <property type="entry name" value="Ypt/Rab-GAP domain of gyp1p"/>
    <property type="match status" value="2"/>
</dbReference>
<reference evidence="11" key="1">
    <citation type="submission" date="2021-08" db="EMBL/GenBank/DDBJ databases">
        <title>WGS assembly of Ceratopteris richardii.</title>
        <authorList>
            <person name="Marchant D.B."/>
            <person name="Chen G."/>
            <person name="Jenkins J."/>
            <person name="Shu S."/>
            <person name="Leebens-Mack J."/>
            <person name="Grimwood J."/>
            <person name="Schmutz J."/>
            <person name="Soltis P."/>
            <person name="Soltis D."/>
            <person name="Chen Z.-H."/>
        </authorList>
    </citation>
    <scope>NUCLEOTIDE SEQUENCE</scope>
    <source>
        <strain evidence="11">Whitten #5841</strain>
        <tissue evidence="11">Leaf</tissue>
    </source>
</reference>
<dbReference type="Pfam" id="PF00566">
    <property type="entry name" value="RabGAP-TBC"/>
    <property type="match status" value="1"/>
</dbReference>
<sequence>MGVSSKTFTFFSILRHTTMVKQANSSSKKVSTEESEVIFVKENVSMRPTQDVSQQISGRFRILKRDSALFMTWIPYIPKNYVRTAFSVNSYKPSERDRNLYSIRAIPLAEIKSIWRHTPPLGWQYIIVVLNSGLAFPPLYFHNGGIRELLNKLKEHIRIVRSIHNANLYLLNEVIEDPLQKSLSSLELRDVLSVTSSAVLQEQSLPVFHSEDERSMEKLAIKGSTPSSGIDQWKFGTKQTHRHEESNPSAYQTLRPTEQLKETINDEMASTSVGSFELVESKLSDVPLSVWGRARLPPLESEEWATFLDSEGRVVDSKALRKRIFYGGLGHHLRQEVWKFLLGYHQYDSTYVEREERRAHKLKEYRILKAQWQTISDEQAKRFAKFRERKSCVEKDVVRTDRVLPFYAGDDNPNVSILHDILVTYSFYNFDLGYCQGMNDFLSPILFVMQDESEAFWCFVALMEHLAPNFNQDQNGMHSQLLAVSKLVELLDSSLHKYLKQADCLNYFFCFRWILIQFKREFEYENVMRLWEVLWTYFITEHFHLYLCVAILKKYKKKIMEEKMDFDCLLKFINGLSGHINLEAALRDAESLCVLAGNTGALCIPAGTPPSLTANMM</sequence>
<evidence type="ECO:0000256" key="9">
    <source>
        <dbReference type="ARBA" id="ARBA00082539"/>
    </source>
</evidence>
<gene>
    <name evidence="11" type="ORF">KP509_37G052400</name>
</gene>
<dbReference type="Gene3D" id="1.10.8.270">
    <property type="entry name" value="putative rabgap domain of human tbc1 domain family member 14 like domains"/>
    <property type="match status" value="1"/>
</dbReference>
<dbReference type="OMA" id="CFAILME"/>
<keyword evidence="3" id="KW-0963">Cytoplasm</keyword>
<evidence type="ECO:0000259" key="10">
    <source>
        <dbReference type="PROSITE" id="PS50086"/>
    </source>
</evidence>
<dbReference type="Gene3D" id="1.10.472.80">
    <property type="entry name" value="Ypt/Rab-GAP domain of gyp1p, domain 3"/>
    <property type="match status" value="1"/>
</dbReference>
<protein>
    <recommendedName>
        <fullName evidence="8">TBC1 domain family member 15</fullName>
    </recommendedName>
    <alternativeName>
        <fullName evidence="9">GTPase-activating protein RAB7</fullName>
    </alternativeName>
</protein>
<dbReference type="FunFam" id="1.10.8.270:FF:000005">
    <property type="entry name" value="TBC1 domain family member 15"/>
    <property type="match status" value="1"/>
</dbReference>
<proteinExistence type="predicted"/>
<evidence type="ECO:0000313" key="12">
    <source>
        <dbReference type="Proteomes" id="UP000825935"/>
    </source>
</evidence>
<dbReference type="Pfam" id="PF12068">
    <property type="entry name" value="PH_RBD"/>
    <property type="match status" value="1"/>
</dbReference>
<comment type="subcellular location">
    <subcellularLocation>
        <location evidence="1">Cytoplasm</location>
    </subcellularLocation>
</comment>
<feature type="domain" description="Rab-GAP TBC" evidence="10">
    <location>
        <begin position="328"/>
        <end position="538"/>
    </location>
</feature>
<evidence type="ECO:0000256" key="2">
    <source>
        <dbReference type="ARBA" id="ARBA00022468"/>
    </source>
</evidence>
<dbReference type="PANTHER" id="PTHR22957">
    <property type="entry name" value="TBC1 DOMAIN FAMILY MEMBER GTPASE-ACTIVATING PROTEIN"/>
    <property type="match status" value="1"/>
</dbReference>
<accession>A0A8T2QA21</accession>
<evidence type="ECO:0000256" key="1">
    <source>
        <dbReference type="ARBA" id="ARBA00004496"/>
    </source>
</evidence>